<dbReference type="InterPro" id="IPR003369">
    <property type="entry name" value="TatA/B/E"/>
</dbReference>
<proteinExistence type="predicted"/>
<feature type="compositionally biased region" description="Polar residues" evidence="8">
    <location>
        <begin position="148"/>
        <end position="157"/>
    </location>
</feature>
<evidence type="ECO:0000313" key="10">
    <source>
        <dbReference type="Proteomes" id="UP000245283"/>
    </source>
</evidence>
<dbReference type="RefSeq" id="WP_109093222.1">
    <property type="nucleotide sequence ID" value="NZ_QETB01000001.1"/>
</dbReference>
<comment type="subcellular location">
    <subcellularLocation>
        <location evidence="1">Membrane</location>
        <topology evidence="1">Single-pass membrane protein</topology>
    </subcellularLocation>
</comment>
<evidence type="ECO:0000256" key="2">
    <source>
        <dbReference type="ARBA" id="ARBA00022448"/>
    </source>
</evidence>
<dbReference type="OrthoDB" id="3267321at2"/>
<evidence type="ECO:0000256" key="6">
    <source>
        <dbReference type="ARBA" id="ARBA00023010"/>
    </source>
</evidence>
<reference evidence="10" key="1">
    <citation type="submission" date="2018-05" db="EMBL/GenBank/DDBJ databases">
        <authorList>
            <person name="Li Y."/>
        </authorList>
    </citation>
    <scope>NUCLEOTIDE SEQUENCE [LARGE SCALE GENOMIC DNA]</scope>
    <source>
        <strain evidence="10">sk1b4</strain>
    </source>
</reference>
<dbReference type="Proteomes" id="UP000245283">
    <property type="component" value="Unassembled WGS sequence"/>
</dbReference>
<name>A0A2V1KE33_9ACTO</name>
<dbReference type="EMBL" id="QETB01000001">
    <property type="protein sequence ID" value="PWF27727.1"/>
    <property type="molecule type" value="Genomic_DNA"/>
</dbReference>
<evidence type="ECO:0000256" key="8">
    <source>
        <dbReference type="SAM" id="MobiDB-lite"/>
    </source>
</evidence>
<evidence type="ECO:0000313" key="9">
    <source>
        <dbReference type="EMBL" id="PWF27727.1"/>
    </source>
</evidence>
<keyword evidence="7" id="KW-0472">Membrane</keyword>
<sequence length="157" mass="17234">MFGIEATELLVILVVTLVLIGPESVIHALKWFKSAIEVLKRWSGRLREETKVEMSDLDFSPLNLGGTDLSSFDLRDYNPREMVRQAVREEMDAWMTQVSGHEQPGAKPAMAHRPTRSKTPASPAKQDPPTAQASDPVVPGGQAGPDMAQSSTEVHTQ</sequence>
<keyword evidence="6" id="KW-0811">Translocation</keyword>
<keyword evidence="3" id="KW-0812">Transmembrane</keyword>
<dbReference type="PRINTS" id="PR01506">
    <property type="entry name" value="TATBPROTEIN"/>
</dbReference>
<evidence type="ECO:0000256" key="7">
    <source>
        <dbReference type="ARBA" id="ARBA00023136"/>
    </source>
</evidence>
<protein>
    <submittedName>
        <fullName evidence="9">Translocase</fullName>
    </submittedName>
</protein>
<dbReference type="AlphaFoldDB" id="A0A2V1KE33"/>
<feature type="region of interest" description="Disordered" evidence="8">
    <location>
        <begin position="93"/>
        <end position="157"/>
    </location>
</feature>
<evidence type="ECO:0000256" key="5">
    <source>
        <dbReference type="ARBA" id="ARBA00022989"/>
    </source>
</evidence>
<keyword evidence="4" id="KW-0653">Protein transport</keyword>
<organism evidence="9 10">
    <name type="scientific">Ancrocorticia populi</name>
    <dbReference type="NCBI Taxonomy" id="2175228"/>
    <lineage>
        <taxon>Bacteria</taxon>
        <taxon>Bacillati</taxon>
        <taxon>Actinomycetota</taxon>
        <taxon>Actinomycetes</taxon>
        <taxon>Actinomycetales</taxon>
        <taxon>Actinomycetaceae</taxon>
        <taxon>Ancrocorticia</taxon>
    </lineage>
</organism>
<evidence type="ECO:0000256" key="3">
    <source>
        <dbReference type="ARBA" id="ARBA00022692"/>
    </source>
</evidence>
<evidence type="ECO:0000256" key="1">
    <source>
        <dbReference type="ARBA" id="ARBA00004167"/>
    </source>
</evidence>
<evidence type="ECO:0000256" key="4">
    <source>
        <dbReference type="ARBA" id="ARBA00022927"/>
    </source>
</evidence>
<gene>
    <name evidence="9" type="ORF">DD236_05000</name>
</gene>
<comment type="caution">
    <text evidence="9">The sequence shown here is derived from an EMBL/GenBank/DDBJ whole genome shotgun (WGS) entry which is preliminary data.</text>
</comment>
<keyword evidence="10" id="KW-1185">Reference proteome</keyword>
<accession>A0A2V1KE33</accession>
<keyword evidence="5" id="KW-1133">Transmembrane helix</keyword>
<keyword evidence="2" id="KW-0813">Transport</keyword>
<dbReference type="Pfam" id="PF02416">
    <property type="entry name" value="TatA_B_E"/>
    <property type="match status" value="1"/>
</dbReference>